<dbReference type="PANTHER" id="PTHR24056">
    <property type="entry name" value="CELL DIVISION PROTEIN KINASE"/>
    <property type="match status" value="1"/>
</dbReference>
<dbReference type="GO" id="GO:0010389">
    <property type="term" value="P:regulation of G2/M transition of mitotic cell cycle"/>
    <property type="evidence" value="ECO:0007669"/>
    <property type="project" value="TreeGrafter"/>
</dbReference>
<keyword evidence="3" id="KW-0132">Cell division</keyword>
<evidence type="ECO:0000256" key="3">
    <source>
        <dbReference type="ARBA" id="ARBA00022618"/>
    </source>
</evidence>
<feature type="region of interest" description="Disordered" evidence="14">
    <location>
        <begin position="1"/>
        <end position="80"/>
    </location>
</feature>
<dbReference type="AlphaFoldDB" id="A0A9W7FRH5"/>
<evidence type="ECO:0000256" key="14">
    <source>
        <dbReference type="SAM" id="MobiDB-lite"/>
    </source>
</evidence>
<evidence type="ECO:0000256" key="11">
    <source>
        <dbReference type="ARBA" id="ARBA00039612"/>
    </source>
</evidence>
<keyword evidence="9" id="KW-0131">Cell cycle</keyword>
<dbReference type="GO" id="GO:0005634">
    <property type="term" value="C:nucleus"/>
    <property type="evidence" value="ECO:0007669"/>
    <property type="project" value="TreeGrafter"/>
</dbReference>
<dbReference type="InterPro" id="IPR000719">
    <property type="entry name" value="Prot_kinase_dom"/>
</dbReference>
<evidence type="ECO:0000313" key="17">
    <source>
        <dbReference type="Proteomes" id="UP001165122"/>
    </source>
</evidence>
<dbReference type="EC" id="2.7.11.22" evidence="1"/>
<protein>
    <recommendedName>
        <fullName evidence="11">Cyclin-dependent kinase 2 homolog</fullName>
        <ecNumber evidence="1">2.7.11.22</ecNumber>
    </recommendedName>
    <alternativeName>
        <fullName evidence="12">Cell division control protein 2 homolog</fullName>
    </alternativeName>
    <alternativeName>
        <fullName evidence="13">cdc2-related kinase 2</fullName>
    </alternativeName>
</protein>
<keyword evidence="8" id="KW-0195">Cyclin</keyword>
<feature type="compositionally biased region" description="Low complexity" evidence="14">
    <location>
        <begin position="37"/>
        <end position="47"/>
    </location>
</feature>
<dbReference type="Pfam" id="PF00134">
    <property type="entry name" value="Cyclin_N"/>
    <property type="match status" value="1"/>
</dbReference>
<feature type="compositionally biased region" description="Low complexity" evidence="14">
    <location>
        <begin position="544"/>
        <end position="558"/>
    </location>
</feature>
<dbReference type="GO" id="GO:0000082">
    <property type="term" value="P:G1/S transition of mitotic cell cycle"/>
    <property type="evidence" value="ECO:0007669"/>
    <property type="project" value="TreeGrafter"/>
</dbReference>
<dbReference type="Gene3D" id="3.30.200.20">
    <property type="entry name" value="Phosphorylase Kinase, domain 1"/>
    <property type="match status" value="1"/>
</dbReference>
<evidence type="ECO:0000313" key="16">
    <source>
        <dbReference type="EMBL" id="GMI16741.1"/>
    </source>
</evidence>
<dbReference type="SMART" id="SM00385">
    <property type="entry name" value="CYCLIN"/>
    <property type="match status" value="2"/>
</dbReference>
<dbReference type="EMBL" id="BRXW01000263">
    <property type="protein sequence ID" value="GMI16741.1"/>
    <property type="molecule type" value="Genomic_DNA"/>
</dbReference>
<keyword evidence="5" id="KW-0547">Nucleotide-binding</keyword>
<dbReference type="Gene3D" id="1.10.472.10">
    <property type="entry name" value="Cyclin-like"/>
    <property type="match status" value="2"/>
</dbReference>
<evidence type="ECO:0000256" key="12">
    <source>
        <dbReference type="ARBA" id="ARBA00041902"/>
    </source>
</evidence>
<organism evidence="16 17">
    <name type="scientific">Triparma laevis f. longispina</name>
    <dbReference type="NCBI Taxonomy" id="1714387"/>
    <lineage>
        <taxon>Eukaryota</taxon>
        <taxon>Sar</taxon>
        <taxon>Stramenopiles</taxon>
        <taxon>Ochrophyta</taxon>
        <taxon>Bolidophyceae</taxon>
        <taxon>Parmales</taxon>
        <taxon>Triparmaceae</taxon>
        <taxon>Triparma</taxon>
    </lineage>
</organism>
<dbReference type="GO" id="GO:0000307">
    <property type="term" value="C:cyclin-dependent protein kinase holoenzyme complex"/>
    <property type="evidence" value="ECO:0007669"/>
    <property type="project" value="TreeGrafter"/>
</dbReference>
<dbReference type="GO" id="GO:0030332">
    <property type="term" value="F:cyclin binding"/>
    <property type="evidence" value="ECO:0007669"/>
    <property type="project" value="TreeGrafter"/>
</dbReference>
<evidence type="ECO:0000256" key="5">
    <source>
        <dbReference type="ARBA" id="ARBA00022741"/>
    </source>
</evidence>
<feature type="region of interest" description="Disordered" evidence="14">
    <location>
        <begin position="540"/>
        <end position="560"/>
    </location>
</feature>
<evidence type="ECO:0000259" key="15">
    <source>
        <dbReference type="PROSITE" id="PS50011"/>
    </source>
</evidence>
<evidence type="ECO:0000256" key="6">
    <source>
        <dbReference type="ARBA" id="ARBA00022777"/>
    </source>
</evidence>
<evidence type="ECO:0000256" key="13">
    <source>
        <dbReference type="ARBA" id="ARBA00042858"/>
    </source>
</evidence>
<keyword evidence="2" id="KW-0723">Serine/threonine-protein kinase</keyword>
<dbReference type="SMART" id="SM01332">
    <property type="entry name" value="Cyclin_C"/>
    <property type="match status" value="1"/>
</dbReference>
<keyword evidence="4" id="KW-0808">Transferase</keyword>
<evidence type="ECO:0000256" key="7">
    <source>
        <dbReference type="ARBA" id="ARBA00022840"/>
    </source>
</evidence>
<accession>A0A9W7FRH5</accession>
<dbReference type="GO" id="GO:0005737">
    <property type="term" value="C:cytoplasm"/>
    <property type="evidence" value="ECO:0007669"/>
    <property type="project" value="TreeGrafter"/>
</dbReference>
<comment type="caution">
    <text evidence="16">The sequence shown here is derived from an EMBL/GenBank/DDBJ whole genome shotgun (WGS) entry which is preliminary data.</text>
</comment>
<evidence type="ECO:0000256" key="2">
    <source>
        <dbReference type="ARBA" id="ARBA00022527"/>
    </source>
</evidence>
<dbReference type="InterPro" id="IPR011009">
    <property type="entry name" value="Kinase-like_dom_sf"/>
</dbReference>
<dbReference type="PROSITE" id="PS00292">
    <property type="entry name" value="CYCLINS"/>
    <property type="match status" value="1"/>
</dbReference>
<gene>
    <name evidence="16" type="ORF">TrLO_g3667</name>
</gene>
<dbReference type="SMART" id="SM00220">
    <property type="entry name" value="S_TKc"/>
    <property type="match status" value="1"/>
</dbReference>
<dbReference type="OrthoDB" id="62452at2759"/>
<dbReference type="GO" id="GO:0010468">
    <property type="term" value="P:regulation of gene expression"/>
    <property type="evidence" value="ECO:0007669"/>
    <property type="project" value="TreeGrafter"/>
</dbReference>
<evidence type="ECO:0000256" key="9">
    <source>
        <dbReference type="ARBA" id="ARBA00023306"/>
    </source>
</evidence>
<dbReference type="InterPro" id="IPR004367">
    <property type="entry name" value="Cyclin_C-dom"/>
</dbReference>
<comment type="subunit">
    <text evidence="10">May form a complex composed of at least the catalytic subunit CRK2 and a cyclin.</text>
</comment>
<keyword evidence="7" id="KW-0067">ATP-binding</keyword>
<dbReference type="FunFam" id="1.10.510.10:FF:000624">
    <property type="entry name" value="Mitogen-activated protein kinase"/>
    <property type="match status" value="1"/>
</dbReference>
<dbReference type="InterPro" id="IPR013763">
    <property type="entry name" value="Cyclin-like_dom"/>
</dbReference>
<dbReference type="SUPFAM" id="SSF47954">
    <property type="entry name" value="Cyclin-like"/>
    <property type="match status" value="2"/>
</dbReference>
<sequence length="842" mass="94097">MSRKRSSSGTGTLVEDVENIYNGNNVVDSDPSTTATLHSCSLSALSPSHPPPSRSSSKSLKSQKKHPLQSPHRNPPLPQTTVSSLELEFRGEAEGDKGGNLGKGHGSCSSSAVVEKKTDCPTVGEHMIWQNEDVVQYIFQFFCTRSTFSKHPPPPSSTTTSSPFGRRPPPCSSHNNTLRTLLTLFQISKKFNRLLSSRSLWSQIFKPTRPTVQKNVHHHIKLSSLLPPTSLLPFQNLGKRHTGSEGELIKIKERCSGRSYALKKTRLKEGLSLLVGEGEEEFNLKPLPYPVLREISVLKNLSVQSSPNISLLRSLQFFNDDLYRIYDYVSITLDDKLKIAKDSKSIPFDPPTRKRLTLQLLSGLECLHRSGIVHRNIKPKHLLLDYTVKSEPVLKISDFALTRTTCYPKRDFTPDQVTIWYRCPEILMGDREYGTQVDVWSAGCVFGEMARGEAMFRGASEIGMLFKIFKCLGTPSAKSWRKLNKLSNYNPDVLPDFPGGVLNGMLGDVEEGAKDLLASMLQCDPESRISAVDALQHPYFSDPSSSSSSTSSSTTSTSPPLKSLNPNITLYKTLRSSEILLQKVILSPKTTHVHPKHRAILADWLIEIIQVFDMSNRTAFLALGFLDKFFVDGNAVDKKKLQLIGATCLLIASKCEDVAYIGTKDLAFCGDNTYKEHHLVKMERKILNTLDFEISIPTVFDFVQCQKEYMEEMKGKEGKISHLADFISEIALQSSLHLSYPMSLIGTCVSSLSLLLHGESAFPPSLETVSEYTFEELRECMGKLWTECIRLQHQEELIVIKKKYSVEEKAHVGGYVLNSIHWTFDDEKNKVEAAAAAENDKE</sequence>
<dbReference type="Proteomes" id="UP001165122">
    <property type="component" value="Unassembled WGS sequence"/>
</dbReference>
<feature type="compositionally biased region" description="Polar residues" evidence="14">
    <location>
        <begin position="21"/>
        <end position="36"/>
    </location>
</feature>
<dbReference type="GO" id="GO:0051301">
    <property type="term" value="P:cell division"/>
    <property type="evidence" value="ECO:0007669"/>
    <property type="project" value="UniProtKB-KW"/>
</dbReference>
<dbReference type="CDD" id="cd20537">
    <property type="entry name" value="CYCLIN_CCNO-like_rpt2"/>
    <property type="match status" value="1"/>
</dbReference>
<dbReference type="PANTHER" id="PTHR24056:SF254">
    <property type="entry name" value="CYCLIN-DEPENDENT KINASE 2"/>
    <property type="match status" value="1"/>
</dbReference>
<dbReference type="GO" id="GO:0004693">
    <property type="term" value="F:cyclin-dependent protein serine/threonine kinase activity"/>
    <property type="evidence" value="ECO:0007669"/>
    <property type="project" value="UniProtKB-EC"/>
</dbReference>
<dbReference type="InterPro" id="IPR006671">
    <property type="entry name" value="Cyclin_N"/>
</dbReference>
<keyword evidence="17" id="KW-1185">Reference proteome</keyword>
<evidence type="ECO:0000256" key="1">
    <source>
        <dbReference type="ARBA" id="ARBA00012425"/>
    </source>
</evidence>
<dbReference type="InterPro" id="IPR048258">
    <property type="entry name" value="Cyclins_cyclin-box"/>
</dbReference>
<evidence type="ECO:0000256" key="8">
    <source>
        <dbReference type="ARBA" id="ARBA00023127"/>
    </source>
</evidence>
<dbReference type="Pfam" id="PF02984">
    <property type="entry name" value="Cyclin_C"/>
    <property type="match status" value="1"/>
</dbReference>
<name>A0A9W7FRH5_9STRA</name>
<dbReference type="InterPro" id="IPR050108">
    <property type="entry name" value="CDK"/>
</dbReference>
<reference evidence="17" key="1">
    <citation type="journal article" date="2023" name="Commun. Biol.">
        <title>Genome analysis of Parmales, the sister group of diatoms, reveals the evolutionary specialization of diatoms from phago-mixotrophs to photoautotrophs.</title>
        <authorList>
            <person name="Ban H."/>
            <person name="Sato S."/>
            <person name="Yoshikawa S."/>
            <person name="Yamada K."/>
            <person name="Nakamura Y."/>
            <person name="Ichinomiya M."/>
            <person name="Sato N."/>
            <person name="Blanc-Mathieu R."/>
            <person name="Endo H."/>
            <person name="Kuwata A."/>
            <person name="Ogata H."/>
        </authorList>
    </citation>
    <scope>NUCLEOTIDE SEQUENCE [LARGE SCALE GENOMIC DNA]</scope>
    <source>
        <strain evidence="17">NIES 3700</strain>
    </source>
</reference>
<dbReference type="Pfam" id="PF00069">
    <property type="entry name" value="Pkinase"/>
    <property type="match status" value="1"/>
</dbReference>
<feature type="region of interest" description="Disordered" evidence="14">
    <location>
        <begin position="93"/>
        <end position="113"/>
    </location>
</feature>
<dbReference type="PROSITE" id="PS50011">
    <property type="entry name" value="PROTEIN_KINASE_DOM"/>
    <property type="match status" value="1"/>
</dbReference>
<dbReference type="SUPFAM" id="SSF56112">
    <property type="entry name" value="Protein kinase-like (PK-like)"/>
    <property type="match status" value="1"/>
</dbReference>
<feature type="region of interest" description="Disordered" evidence="14">
    <location>
        <begin position="149"/>
        <end position="173"/>
    </location>
</feature>
<feature type="domain" description="Protein kinase" evidence="15">
    <location>
        <begin position="234"/>
        <end position="540"/>
    </location>
</feature>
<dbReference type="GO" id="GO:0005524">
    <property type="term" value="F:ATP binding"/>
    <property type="evidence" value="ECO:0007669"/>
    <property type="project" value="UniProtKB-KW"/>
</dbReference>
<keyword evidence="6" id="KW-0418">Kinase</keyword>
<dbReference type="FunFam" id="1.10.472.10:FF:000001">
    <property type="entry name" value="G2/mitotic-specific cyclin"/>
    <property type="match status" value="1"/>
</dbReference>
<dbReference type="Gene3D" id="1.10.510.10">
    <property type="entry name" value="Transferase(Phosphotransferase) domain 1"/>
    <property type="match status" value="1"/>
</dbReference>
<dbReference type="InterPro" id="IPR036915">
    <property type="entry name" value="Cyclin-like_sf"/>
</dbReference>
<evidence type="ECO:0000256" key="10">
    <source>
        <dbReference type="ARBA" id="ARBA00038543"/>
    </source>
</evidence>
<evidence type="ECO:0000256" key="4">
    <source>
        <dbReference type="ARBA" id="ARBA00022679"/>
    </source>
</evidence>
<dbReference type="GO" id="GO:0007165">
    <property type="term" value="P:signal transduction"/>
    <property type="evidence" value="ECO:0007669"/>
    <property type="project" value="TreeGrafter"/>
</dbReference>
<proteinExistence type="predicted"/>